<dbReference type="KEGG" id="bbet:F8237_00435"/>
<dbReference type="Proteomes" id="UP000325641">
    <property type="component" value="Chromosome"/>
</dbReference>
<protein>
    <submittedName>
        <fullName evidence="1">Nucleotidyl transferase AbiEii/AbiGii toxin family protein</fullName>
    </submittedName>
</protein>
<evidence type="ECO:0000313" key="1">
    <source>
        <dbReference type="EMBL" id="QFI70971.1"/>
    </source>
</evidence>
<organism evidence="1 2">
    <name type="scientific">Bradyrhizobium betae</name>
    <dbReference type="NCBI Taxonomy" id="244734"/>
    <lineage>
        <taxon>Bacteria</taxon>
        <taxon>Pseudomonadati</taxon>
        <taxon>Pseudomonadota</taxon>
        <taxon>Alphaproteobacteria</taxon>
        <taxon>Hyphomicrobiales</taxon>
        <taxon>Nitrobacteraceae</taxon>
        <taxon>Bradyrhizobium</taxon>
    </lineage>
</organism>
<proteinExistence type="predicted"/>
<gene>
    <name evidence="1" type="ORF">F8237_00435</name>
</gene>
<dbReference type="RefSeq" id="WP_151641891.1">
    <property type="nucleotide sequence ID" value="NZ_CP044543.1"/>
</dbReference>
<reference evidence="2" key="1">
    <citation type="submission" date="2019-10" db="EMBL/GenBank/DDBJ databases">
        <title>Complete Genome Sequence of Bradyrhizobium betae type strain PL7HG1T.</title>
        <authorList>
            <person name="Bromfield E.S.P."/>
            <person name="Cloutier S."/>
        </authorList>
    </citation>
    <scope>NUCLEOTIDE SEQUENCE [LARGE SCALE GENOMIC DNA]</scope>
    <source>
        <strain evidence="2">PL7HG1</strain>
    </source>
</reference>
<name>A0A5P6NY41_9BRAD</name>
<accession>A0A5P6NY41</accession>
<keyword evidence="1" id="KW-0808">Transferase</keyword>
<dbReference type="InterPro" id="IPR014942">
    <property type="entry name" value="AbiEii"/>
</dbReference>
<dbReference type="Pfam" id="PF08843">
    <property type="entry name" value="AbiEii"/>
    <property type="match status" value="1"/>
</dbReference>
<dbReference type="AlphaFoldDB" id="A0A5P6NY41"/>
<dbReference type="GO" id="GO:0016740">
    <property type="term" value="F:transferase activity"/>
    <property type="evidence" value="ECO:0007669"/>
    <property type="project" value="UniProtKB-KW"/>
</dbReference>
<evidence type="ECO:0000313" key="2">
    <source>
        <dbReference type="Proteomes" id="UP000325641"/>
    </source>
</evidence>
<dbReference type="EMBL" id="CP044543">
    <property type="protein sequence ID" value="QFI70971.1"/>
    <property type="molecule type" value="Genomic_DNA"/>
</dbReference>
<sequence>MSNWRQLLDRMLRGLDQLGCRGQPVPDWILGGGTALMIHTDHRLSKDIDAFIDDPQYLALLSPDTTDVWSCSAWDCAANYLKLKYPEGEIDFIVTAAISTLPAIEQTIDLDGARPLIRLDAPAEIALKKLHYRATMLKARDIFDIAVIDATSGDTLSAHLHEVTDKKSDLLRRLDGMKEDYLRDELAELDIRPRWEKQKQTCLETVKALVARIPDSA</sequence>
<dbReference type="OrthoDB" id="7305331at2"/>